<dbReference type="AlphaFoldDB" id="A0AA88KJ85"/>
<sequence>MLRKCYEQQAIVKEQIQKFIDTSSNDQEIYDKLHDLFQNKVFKSREYLKENPVNVTKMSTDRSTDTSYRSSNRSSKIKELIPKSLKVRNMLDIGCSEGSITQAIGHELGLTKENIHGCDVRDIGKTYTNDFTFHLISEQSNHLPFENNSFSLVTALMSFHHIKNVQETIKEVYRILEPGGVLIIREHDCSPPEVSLTLDIMHGLYSLVWSSPREMPNFCSEYFAEYRSSDEWTELITEPIVVDQKEDTETIAQSSTTEKKQGFKLEYCEDLSTFSAPKQSNSRYGRKNYEGEPDIKNPFRSYHAVYIKGKD</sequence>
<keyword evidence="3" id="KW-1185">Reference proteome</keyword>
<dbReference type="EMBL" id="PYSW02000020">
    <property type="protein sequence ID" value="KAG2383674.1"/>
    <property type="molecule type" value="Genomic_DNA"/>
</dbReference>
<dbReference type="Gene3D" id="3.40.50.150">
    <property type="entry name" value="Vaccinia Virus protein VP39"/>
    <property type="match status" value="1"/>
</dbReference>
<evidence type="ECO:0000259" key="1">
    <source>
        <dbReference type="Pfam" id="PF08241"/>
    </source>
</evidence>
<dbReference type="Pfam" id="PF08241">
    <property type="entry name" value="Methyltransf_11"/>
    <property type="match status" value="1"/>
</dbReference>
<dbReference type="CDD" id="cd02440">
    <property type="entry name" value="AdoMet_MTases"/>
    <property type="match status" value="1"/>
</dbReference>
<comment type="caution">
    <text evidence="2">The sequence shown here is derived from an EMBL/GenBank/DDBJ whole genome shotgun (WGS) entry which is preliminary data.</text>
</comment>
<evidence type="ECO:0000313" key="3">
    <source>
        <dbReference type="Proteomes" id="UP000816034"/>
    </source>
</evidence>
<organism evidence="2 3">
    <name type="scientific">Naegleria lovaniensis</name>
    <name type="common">Amoeba</name>
    <dbReference type="NCBI Taxonomy" id="51637"/>
    <lineage>
        <taxon>Eukaryota</taxon>
        <taxon>Discoba</taxon>
        <taxon>Heterolobosea</taxon>
        <taxon>Tetramitia</taxon>
        <taxon>Eutetramitia</taxon>
        <taxon>Vahlkampfiidae</taxon>
        <taxon>Naegleria</taxon>
    </lineage>
</organism>
<proteinExistence type="predicted"/>
<dbReference type="Proteomes" id="UP000816034">
    <property type="component" value="Unassembled WGS sequence"/>
</dbReference>
<accession>A0AA88KJ85</accession>
<dbReference type="GO" id="GO:0008757">
    <property type="term" value="F:S-adenosylmethionine-dependent methyltransferase activity"/>
    <property type="evidence" value="ECO:0007669"/>
    <property type="project" value="InterPro"/>
</dbReference>
<dbReference type="InterPro" id="IPR013216">
    <property type="entry name" value="Methyltransf_11"/>
</dbReference>
<evidence type="ECO:0000313" key="2">
    <source>
        <dbReference type="EMBL" id="KAG2383674.1"/>
    </source>
</evidence>
<reference evidence="2 3" key="1">
    <citation type="journal article" date="2018" name="BMC Genomics">
        <title>The genome of Naegleria lovaniensis, the basis for a comparative approach to unravel pathogenicity factors of the human pathogenic amoeba N. fowleri.</title>
        <authorList>
            <person name="Liechti N."/>
            <person name="Schurch N."/>
            <person name="Bruggmann R."/>
            <person name="Wittwer M."/>
        </authorList>
    </citation>
    <scope>NUCLEOTIDE SEQUENCE [LARGE SCALE GENOMIC DNA]</scope>
    <source>
        <strain evidence="2 3">ATCC 30569</strain>
    </source>
</reference>
<dbReference type="SUPFAM" id="SSF53335">
    <property type="entry name" value="S-adenosyl-L-methionine-dependent methyltransferases"/>
    <property type="match status" value="1"/>
</dbReference>
<feature type="domain" description="Methyltransferase type 11" evidence="1">
    <location>
        <begin position="91"/>
        <end position="184"/>
    </location>
</feature>
<gene>
    <name evidence="2" type="ORF">C9374_004345</name>
</gene>
<protein>
    <recommendedName>
        <fullName evidence="1">Methyltransferase type 11 domain-containing protein</fullName>
    </recommendedName>
</protein>
<dbReference type="GeneID" id="68096800"/>
<dbReference type="RefSeq" id="XP_044549353.1">
    <property type="nucleotide sequence ID" value="XM_044693974.1"/>
</dbReference>
<dbReference type="InterPro" id="IPR029063">
    <property type="entry name" value="SAM-dependent_MTases_sf"/>
</dbReference>
<dbReference type="PANTHER" id="PTHR43591">
    <property type="entry name" value="METHYLTRANSFERASE"/>
    <property type="match status" value="1"/>
</dbReference>
<name>A0AA88KJ85_NAELO</name>